<sequence length="193" mass="22554">MSLSSHGFASFSAFKAEHYLFLWRITLRVKVCLEELIAVNVVIREFKPEDYYEVYKLWKLTKQVALDRKWIYELKAKRQPDLFLVAEVDGKVVGAVVSTYDVQFSHVHHLAVHPDYQNRGIGSLLLSEIERRLKARGCLGLLITVNKRNPRYEEVLKFYRKRGFRVIGDYTHVGKMIGRKEDMVKAYGVKEKC</sequence>
<dbReference type="SUPFAM" id="SSF55729">
    <property type="entry name" value="Acyl-CoA N-acyltransferases (Nat)"/>
    <property type="match status" value="1"/>
</dbReference>
<dbReference type="PROSITE" id="PS51186">
    <property type="entry name" value="GNAT"/>
    <property type="match status" value="1"/>
</dbReference>
<dbReference type="InterPro" id="IPR016181">
    <property type="entry name" value="Acyl_CoA_acyltransferase"/>
</dbReference>
<accession>A0A497EYT9</accession>
<evidence type="ECO:0000313" key="5">
    <source>
        <dbReference type="Proteomes" id="UP000278475"/>
    </source>
</evidence>
<dbReference type="InterPro" id="IPR050276">
    <property type="entry name" value="MshD_Acetyltransferase"/>
</dbReference>
<evidence type="ECO:0000259" key="1">
    <source>
        <dbReference type="PROSITE" id="PS51186"/>
    </source>
</evidence>
<protein>
    <recommendedName>
        <fullName evidence="1">N-acetyltransferase domain-containing protein</fullName>
    </recommendedName>
</protein>
<evidence type="ECO:0000313" key="3">
    <source>
        <dbReference type="EMBL" id="RLE52375.1"/>
    </source>
</evidence>
<evidence type="ECO:0000313" key="4">
    <source>
        <dbReference type="Proteomes" id="UP000272051"/>
    </source>
</evidence>
<dbReference type="GO" id="GO:0016747">
    <property type="term" value="F:acyltransferase activity, transferring groups other than amino-acyl groups"/>
    <property type="evidence" value="ECO:0007669"/>
    <property type="project" value="InterPro"/>
</dbReference>
<dbReference type="Pfam" id="PF00583">
    <property type="entry name" value="Acetyltransf_1"/>
    <property type="match status" value="1"/>
</dbReference>
<name>A0A497EYT9_9CREN</name>
<evidence type="ECO:0000313" key="2">
    <source>
        <dbReference type="EMBL" id="RLE50643.1"/>
    </source>
</evidence>
<proteinExistence type="predicted"/>
<dbReference type="PANTHER" id="PTHR43617">
    <property type="entry name" value="L-AMINO ACID N-ACETYLTRANSFERASE"/>
    <property type="match status" value="1"/>
</dbReference>
<dbReference type="Proteomes" id="UP000278475">
    <property type="component" value="Unassembled WGS sequence"/>
</dbReference>
<dbReference type="CDD" id="cd04301">
    <property type="entry name" value="NAT_SF"/>
    <property type="match status" value="1"/>
</dbReference>
<dbReference type="EMBL" id="QMQX01000056">
    <property type="protein sequence ID" value="RLE52375.1"/>
    <property type="molecule type" value="Genomic_DNA"/>
</dbReference>
<organism evidence="3 4">
    <name type="scientific">Thermoproteota archaeon</name>
    <dbReference type="NCBI Taxonomy" id="2056631"/>
    <lineage>
        <taxon>Archaea</taxon>
        <taxon>Thermoproteota</taxon>
    </lineage>
</organism>
<reference evidence="4 5" key="1">
    <citation type="submission" date="2018-06" db="EMBL/GenBank/DDBJ databases">
        <title>Extensive metabolic versatility and redundancy in microbially diverse, dynamic hydrothermal sediments.</title>
        <authorList>
            <person name="Dombrowski N."/>
            <person name="Teske A."/>
            <person name="Baker B.J."/>
        </authorList>
    </citation>
    <scope>NUCLEOTIDE SEQUENCE [LARGE SCALE GENOMIC DNA]</scope>
    <source>
        <strain evidence="3">B34_G17</strain>
        <strain evidence="2">B66_G16</strain>
    </source>
</reference>
<dbReference type="Proteomes" id="UP000272051">
    <property type="component" value="Unassembled WGS sequence"/>
</dbReference>
<dbReference type="Gene3D" id="3.40.630.30">
    <property type="match status" value="1"/>
</dbReference>
<dbReference type="InterPro" id="IPR000182">
    <property type="entry name" value="GNAT_dom"/>
</dbReference>
<gene>
    <name evidence="2" type="ORF">DRJ31_00380</name>
    <name evidence="3" type="ORF">DRJ33_04005</name>
</gene>
<comment type="caution">
    <text evidence="3">The sequence shown here is derived from an EMBL/GenBank/DDBJ whole genome shotgun (WGS) entry which is preliminary data.</text>
</comment>
<dbReference type="EMBL" id="QMQV01000002">
    <property type="protein sequence ID" value="RLE50643.1"/>
    <property type="molecule type" value="Genomic_DNA"/>
</dbReference>
<feature type="domain" description="N-acetyltransferase" evidence="1">
    <location>
        <begin position="41"/>
        <end position="188"/>
    </location>
</feature>
<dbReference type="AlphaFoldDB" id="A0A497EYT9"/>